<dbReference type="Proteomes" id="UP000093954">
    <property type="component" value="Unassembled WGS sequence"/>
</dbReference>
<feature type="transmembrane region" description="Helical" evidence="1">
    <location>
        <begin position="15"/>
        <end position="36"/>
    </location>
</feature>
<keyword evidence="3" id="KW-1185">Reference proteome</keyword>
<dbReference type="InterPro" id="IPR045584">
    <property type="entry name" value="Pilin-like"/>
</dbReference>
<keyword evidence="1" id="KW-0812">Transmembrane</keyword>
<dbReference type="Pfam" id="PF07963">
    <property type="entry name" value="N_methyl"/>
    <property type="match status" value="1"/>
</dbReference>
<name>A0A1A6B0N7_9CLOT</name>
<sequence length="173" mass="18156">MSVENVMTLEKKKGFTLIELMIVLAIIAILAVVLIPKSQIFKNNSKNAGVTTNVNTVRGYLETKVTNNGGADSYLNAATLKTAIASNFSLDSSTFVPTGSSSSEQLVNPFDKTKASVAVADKSSGATNNTVDTVETSASDGADGEVVIYVCKDGYVVFGVDKGGDLTQTFKVK</sequence>
<evidence type="ECO:0000256" key="1">
    <source>
        <dbReference type="SAM" id="Phobius"/>
    </source>
</evidence>
<proteinExistence type="predicted"/>
<dbReference type="PATRIC" id="fig|1353534.3.peg.684"/>
<dbReference type="SUPFAM" id="SSF54523">
    <property type="entry name" value="Pili subunits"/>
    <property type="match status" value="1"/>
</dbReference>
<dbReference type="InterPro" id="IPR012902">
    <property type="entry name" value="N_methyl_site"/>
</dbReference>
<evidence type="ECO:0000313" key="3">
    <source>
        <dbReference type="Proteomes" id="UP000093954"/>
    </source>
</evidence>
<accession>A0A1A6B0N7</accession>
<reference evidence="2 3" key="1">
    <citation type="journal article" date="2012" name="Front. Microbiol.">
        <title>Draft Genome Sequence of the Virulent Strain 01-B526 of the Fish Pathogen Aeromonas salmonicida.</title>
        <authorList>
            <person name="Charette S.J."/>
            <person name="Brochu F."/>
            <person name="Boyle B."/>
            <person name="Filion G."/>
            <person name="Tanaka K.H."/>
            <person name="Derome N."/>
        </authorList>
    </citation>
    <scope>NUCLEOTIDE SEQUENCE [LARGE SCALE GENOMIC DNA]</scope>
    <source>
        <strain evidence="2 3">P11</strain>
    </source>
</reference>
<dbReference type="Gene3D" id="3.30.700.10">
    <property type="entry name" value="Glycoprotein, Type 4 Pilin"/>
    <property type="match status" value="1"/>
</dbReference>
<protein>
    <submittedName>
        <fullName evidence="2">Putative major pilin subunit</fullName>
    </submittedName>
</protein>
<comment type="caution">
    <text evidence="2">The sequence shown here is derived from an EMBL/GenBank/DDBJ whole genome shotgun (WGS) entry which is preliminary data.</text>
</comment>
<keyword evidence="1" id="KW-0472">Membrane</keyword>
<organism evidence="2 3">
    <name type="scientific">Clostridium ragsdalei P11</name>
    <dbReference type="NCBI Taxonomy" id="1353534"/>
    <lineage>
        <taxon>Bacteria</taxon>
        <taxon>Bacillati</taxon>
        <taxon>Bacillota</taxon>
        <taxon>Clostridia</taxon>
        <taxon>Eubacteriales</taxon>
        <taxon>Clostridiaceae</taxon>
        <taxon>Clostridium</taxon>
    </lineage>
</organism>
<keyword evidence="1" id="KW-1133">Transmembrane helix</keyword>
<gene>
    <name evidence="2" type="ORF">CLRAG_06750</name>
</gene>
<dbReference type="PROSITE" id="PS00409">
    <property type="entry name" value="PROKAR_NTER_METHYL"/>
    <property type="match status" value="1"/>
</dbReference>
<dbReference type="EMBL" id="LROS01000007">
    <property type="protein sequence ID" value="OBR95894.1"/>
    <property type="molecule type" value="Genomic_DNA"/>
</dbReference>
<evidence type="ECO:0000313" key="2">
    <source>
        <dbReference type="EMBL" id="OBR95894.1"/>
    </source>
</evidence>
<dbReference type="NCBIfam" id="TIGR02532">
    <property type="entry name" value="IV_pilin_GFxxxE"/>
    <property type="match status" value="1"/>
</dbReference>
<dbReference type="AlphaFoldDB" id="A0A1A6B0N7"/>